<protein>
    <submittedName>
        <fullName evidence="1">Type IX secretion system membrane protein PorP/SprF</fullName>
    </submittedName>
</protein>
<reference evidence="1" key="2">
    <citation type="submission" date="2020-09" db="EMBL/GenBank/DDBJ databases">
        <authorList>
            <person name="Kittiwongwattana C."/>
        </authorList>
    </citation>
    <scope>NUCLEOTIDE SEQUENCE</scope>
    <source>
        <strain evidence="1">1310</strain>
    </source>
</reference>
<dbReference type="Pfam" id="PF11751">
    <property type="entry name" value="PorP_SprF"/>
    <property type="match status" value="1"/>
</dbReference>
<accession>A0AAE7D8M6</accession>
<dbReference type="KEGG" id="coy:HF329_22780"/>
<reference evidence="3" key="1">
    <citation type="submission" date="2020-04" db="EMBL/GenBank/DDBJ databases">
        <authorList>
            <person name="Kittiwongwattana C."/>
        </authorList>
    </citation>
    <scope>NUCLEOTIDE SEQUENCE [LARGE SCALE GENOMIC DNA]</scope>
    <source>
        <strain evidence="2">1303</strain>
        <strain evidence="3">1310</strain>
    </source>
</reference>
<keyword evidence="4" id="KW-1185">Reference proteome</keyword>
<proteinExistence type="predicted"/>
<name>A0AAE7D8M6_9BACT</name>
<dbReference type="AlphaFoldDB" id="A0AAE7D8M6"/>
<dbReference type="EMBL" id="CP051204">
    <property type="protein sequence ID" value="QJB40490.1"/>
    <property type="molecule type" value="Genomic_DNA"/>
</dbReference>
<organism evidence="1 3">
    <name type="scientific">Chitinophaga oryzae</name>
    <dbReference type="NCBI Taxonomy" id="2725414"/>
    <lineage>
        <taxon>Bacteria</taxon>
        <taxon>Pseudomonadati</taxon>
        <taxon>Bacteroidota</taxon>
        <taxon>Chitinophagia</taxon>
        <taxon>Chitinophagales</taxon>
        <taxon>Chitinophagaceae</taxon>
        <taxon>Chitinophaga</taxon>
    </lineage>
</organism>
<dbReference type="NCBIfam" id="TIGR03519">
    <property type="entry name" value="T9SS_PorP_fam"/>
    <property type="match status" value="1"/>
</dbReference>
<evidence type="ECO:0000313" key="4">
    <source>
        <dbReference type="Proteomes" id="UP000503144"/>
    </source>
</evidence>
<dbReference type="InterPro" id="IPR019861">
    <property type="entry name" value="PorP/SprF_Bacteroidetes"/>
</dbReference>
<sequence length="349" mass="39306">MDRIDAVINLKNRSTHMTKRFLLLVCGCIGLLTATAQQNVQFSQYVFNGLSVNPAYAGYKQDWYLNAIYRHQWVDFPGAPTTAGISIDGLTNARDERVGVGAQVMLDKLGPQENLSAYGFYSYRIPLDPEDTRRLCIGIGGGITQYSIDGTALKYVDDLDQAIPLGKTSKIVPDARFGVYYYTPKFYAGVSVMDLFSLYSANINYYWGGYNYNTLKKTQHLYLTAGYMLNLSENLKLKPSLMVKEDFKGPTNVDLNAFLLIADRLWVGGSYRTGVKLWNKPALSKDLEQLDAASVLVEFYATPQLRIGYAYDITVSKMASYQQGSHEISVGFLFNSKKYESRTRSPRYF</sequence>
<gene>
    <name evidence="2" type="ORF">HF324_22680</name>
    <name evidence="1" type="ORF">HF329_22780</name>
</gene>
<dbReference type="Proteomes" id="UP000502421">
    <property type="component" value="Chromosome"/>
</dbReference>
<evidence type="ECO:0000313" key="3">
    <source>
        <dbReference type="Proteomes" id="UP000502421"/>
    </source>
</evidence>
<evidence type="ECO:0000313" key="2">
    <source>
        <dbReference type="EMBL" id="QJB40490.1"/>
    </source>
</evidence>
<dbReference type="Proteomes" id="UP000503144">
    <property type="component" value="Chromosome"/>
</dbReference>
<dbReference type="EMBL" id="CP051205">
    <property type="protein sequence ID" value="QJB33961.1"/>
    <property type="molecule type" value="Genomic_DNA"/>
</dbReference>
<evidence type="ECO:0000313" key="1">
    <source>
        <dbReference type="EMBL" id="QJB33961.1"/>
    </source>
</evidence>